<feature type="non-terminal residue" evidence="1">
    <location>
        <position position="109"/>
    </location>
</feature>
<dbReference type="OrthoDB" id="7994850at2759"/>
<keyword evidence="2" id="KW-1185">Reference proteome</keyword>
<comment type="caution">
    <text evidence="1">The sequence shown here is derived from an EMBL/GenBank/DDBJ whole genome shotgun (WGS) entry which is preliminary data.</text>
</comment>
<dbReference type="AlphaFoldDB" id="A0A0J7KC87"/>
<evidence type="ECO:0000313" key="1">
    <source>
        <dbReference type="EMBL" id="KMQ87849.1"/>
    </source>
</evidence>
<reference evidence="1 2" key="1">
    <citation type="submission" date="2015-04" db="EMBL/GenBank/DDBJ databases">
        <title>Lasius niger genome sequencing.</title>
        <authorList>
            <person name="Konorov E.A."/>
            <person name="Nikitin M.A."/>
            <person name="Kirill M.V."/>
            <person name="Chang P."/>
        </authorList>
    </citation>
    <scope>NUCLEOTIDE SEQUENCE [LARGE SCALE GENOMIC DNA]</scope>
    <source>
        <tissue evidence="1">Whole</tissue>
    </source>
</reference>
<proteinExistence type="predicted"/>
<sequence>MNELCQKQLSLFHSVSRALDNFKKIGKNNYTAAKIRSRVTTLKQIWAQCVQVHAALLQGIPEDKRDAVAYFRDRMFDAHEDVYQDTLDYMAECLEDIEPPGDPIQSSSR</sequence>
<protein>
    <submittedName>
        <fullName evidence="1">Uncharacterized protein</fullName>
    </submittedName>
</protein>
<organism evidence="1 2">
    <name type="scientific">Lasius niger</name>
    <name type="common">Black garden ant</name>
    <dbReference type="NCBI Taxonomy" id="67767"/>
    <lineage>
        <taxon>Eukaryota</taxon>
        <taxon>Metazoa</taxon>
        <taxon>Ecdysozoa</taxon>
        <taxon>Arthropoda</taxon>
        <taxon>Hexapoda</taxon>
        <taxon>Insecta</taxon>
        <taxon>Pterygota</taxon>
        <taxon>Neoptera</taxon>
        <taxon>Endopterygota</taxon>
        <taxon>Hymenoptera</taxon>
        <taxon>Apocrita</taxon>
        <taxon>Aculeata</taxon>
        <taxon>Formicoidea</taxon>
        <taxon>Formicidae</taxon>
        <taxon>Formicinae</taxon>
        <taxon>Lasius</taxon>
        <taxon>Lasius</taxon>
    </lineage>
</organism>
<gene>
    <name evidence="1" type="ORF">RF55_12769</name>
</gene>
<dbReference type="Proteomes" id="UP000036403">
    <property type="component" value="Unassembled WGS sequence"/>
</dbReference>
<accession>A0A0J7KC87</accession>
<evidence type="ECO:0000313" key="2">
    <source>
        <dbReference type="Proteomes" id="UP000036403"/>
    </source>
</evidence>
<name>A0A0J7KC87_LASNI</name>
<dbReference type="EMBL" id="LBMM01009842">
    <property type="protein sequence ID" value="KMQ87849.1"/>
    <property type="molecule type" value="Genomic_DNA"/>
</dbReference>
<dbReference type="PaxDb" id="67767-A0A0J7KC87"/>